<dbReference type="SUPFAM" id="SSF54285">
    <property type="entry name" value="MoaD/ThiS"/>
    <property type="match status" value="1"/>
</dbReference>
<dbReference type="PANTHER" id="PTHR33359:SF1">
    <property type="entry name" value="MOLYBDOPTERIN SYNTHASE SULFUR CARRIER SUBUNIT"/>
    <property type="match status" value="1"/>
</dbReference>
<dbReference type="CDD" id="cd00754">
    <property type="entry name" value="Ubl_MoaD"/>
    <property type="match status" value="1"/>
</dbReference>
<dbReference type="InterPro" id="IPR044672">
    <property type="entry name" value="MOCS2A"/>
</dbReference>
<dbReference type="EMBL" id="JALLPJ020000538">
    <property type="protein sequence ID" value="KAL3789135.1"/>
    <property type="molecule type" value="Genomic_DNA"/>
</dbReference>
<evidence type="ECO:0000313" key="3">
    <source>
        <dbReference type="Proteomes" id="UP001530400"/>
    </source>
</evidence>
<dbReference type="InterPro" id="IPR016155">
    <property type="entry name" value="Mopterin_synth/thiamin_S_b"/>
</dbReference>
<evidence type="ECO:0008006" key="4">
    <source>
        <dbReference type="Google" id="ProtNLM"/>
    </source>
</evidence>
<dbReference type="InterPro" id="IPR003749">
    <property type="entry name" value="ThiS/MoaD-like"/>
</dbReference>
<keyword evidence="3" id="KW-1185">Reference proteome</keyword>
<gene>
    <name evidence="2" type="ORF">ACHAWO_012668</name>
</gene>
<proteinExistence type="predicted"/>
<accession>A0ABD3PSE1</accession>
<dbReference type="AlphaFoldDB" id="A0ABD3PSE1"/>
<dbReference type="GO" id="GO:0000166">
    <property type="term" value="F:nucleotide binding"/>
    <property type="evidence" value="ECO:0007669"/>
    <property type="project" value="UniProtKB-KW"/>
</dbReference>
<name>A0ABD3PSE1_9STRA</name>
<dbReference type="InterPro" id="IPR012675">
    <property type="entry name" value="Beta-grasp_dom_sf"/>
</dbReference>
<dbReference type="PANTHER" id="PTHR33359">
    <property type="entry name" value="MOLYBDOPTERIN SYNTHASE SULFUR CARRIER SUBUNIT"/>
    <property type="match status" value="1"/>
</dbReference>
<comment type="caution">
    <text evidence="2">The sequence shown here is derived from an EMBL/GenBank/DDBJ whole genome shotgun (WGS) entry which is preliminary data.</text>
</comment>
<evidence type="ECO:0000313" key="2">
    <source>
        <dbReference type="EMBL" id="KAL3789135.1"/>
    </source>
</evidence>
<protein>
    <recommendedName>
        <fullName evidence="4">Molybdopterin synthase sulfur carrier subunit</fullName>
    </recommendedName>
</protein>
<organism evidence="2 3">
    <name type="scientific">Cyclotella atomus</name>
    <dbReference type="NCBI Taxonomy" id="382360"/>
    <lineage>
        <taxon>Eukaryota</taxon>
        <taxon>Sar</taxon>
        <taxon>Stramenopiles</taxon>
        <taxon>Ochrophyta</taxon>
        <taxon>Bacillariophyta</taxon>
        <taxon>Coscinodiscophyceae</taxon>
        <taxon>Thalassiosirophycidae</taxon>
        <taxon>Stephanodiscales</taxon>
        <taxon>Stephanodiscaceae</taxon>
        <taxon>Cyclotella</taxon>
    </lineage>
</organism>
<dbReference type="Proteomes" id="UP001530400">
    <property type="component" value="Unassembled WGS sequence"/>
</dbReference>
<dbReference type="Gene3D" id="3.10.20.30">
    <property type="match status" value="1"/>
</dbReference>
<evidence type="ECO:0000256" key="1">
    <source>
        <dbReference type="ARBA" id="ARBA00022741"/>
    </source>
</evidence>
<reference evidence="2 3" key="1">
    <citation type="submission" date="2024-10" db="EMBL/GenBank/DDBJ databases">
        <title>Updated reference genomes for cyclostephanoid diatoms.</title>
        <authorList>
            <person name="Roberts W.R."/>
            <person name="Alverson A.J."/>
        </authorList>
    </citation>
    <scope>NUCLEOTIDE SEQUENCE [LARGE SCALE GENOMIC DNA]</scope>
    <source>
        <strain evidence="2 3">AJA010-31</strain>
    </source>
</reference>
<sequence length="111" mass="11634">MSSTTVEVLFFASAREAAGTSSASITMDDSEGAADTKLLRMCHSLLLDKSKTLIACNIRAKLASTYPKLASLVQDEESITLAVNAEYVAVGETKILRNGDTVALIPPISGG</sequence>
<dbReference type="Pfam" id="PF02597">
    <property type="entry name" value="ThiS"/>
    <property type="match status" value="1"/>
</dbReference>
<keyword evidence="1" id="KW-0547">Nucleotide-binding</keyword>